<accession>A0A4Y2RKQ6</accession>
<sequence>MTCTKRGYSLMETLSGRNVSLVWEQAVVWAGGGRSSLIWLDGQPIRVHHKCKIINFLNNIFFSMCSHPLFSVITPQGAFHRRRIAALRHKASLSIADHFIWVGKIVDESSSARKLGALKISSSISSSKGGKIKAAANQGSLRTSPFQDRSTAGNNWSRETVFH</sequence>
<comment type="caution">
    <text evidence="2">The sequence shown here is derived from an EMBL/GenBank/DDBJ whole genome shotgun (WGS) entry which is preliminary data.</text>
</comment>
<dbReference type="EMBL" id="BGPR01017478">
    <property type="protein sequence ID" value="GBN76273.1"/>
    <property type="molecule type" value="Genomic_DNA"/>
</dbReference>
<gene>
    <name evidence="2" type="ORF">AVEN_103733_1</name>
</gene>
<organism evidence="2 3">
    <name type="scientific">Araneus ventricosus</name>
    <name type="common">Orbweaver spider</name>
    <name type="synonym">Epeira ventricosa</name>
    <dbReference type="NCBI Taxonomy" id="182803"/>
    <lineage>
        <taxon>Eukaryota</taxon>
        <taxon>Metazoa</taxon>
        <taxon>Ecdysozoa</taxon>
        <taxon>Arthropoda</taxon>
        <taxon>Chelicerata</taxon>
        <taxon>Arachnida</taxon>
        <taxon>Araneae</taxon>
        <taxon>Araneomorphae</taxon>
        <taxon>Entelegynae</taxon>
        <taxon>Araneoidea</taxon>
        <taxon>Araneidae</taxon>
        <taxon>Araneus</taxon>
    </lineage>
</organism>
<dbReference type="Proteomes" id="UP000499080">
    <property type="component" value="Unassembled WGS sequence"/>
</dbReference>
<proteinExistence type="predicted"/>
<evidence type="ECO:0000313" key="3">
    <source>
        <dbReference type="Proteomes" id="UP000499080"/>
    </source>
</evidence>
<protein>
    <submittedName>
        <fullName evidence="2">Uncharacterized protein</fullName>
    </submittedName>
</protein>
<keyword evidence="3" id="KW-1185">Reference proteome</keyword>
<name>A0A4Y2RKQ6_ARAVE</name>
<feature type="region of interest" description="Disordered" evidence="1">
    <location>
        <begin position="136"/>
        <end position="163"/>
    </location>
</feature>
<evidence type="ECO:0000313" key="2">
    <source>
        <dbReference type="EMBL" id="GBN76273.1"/>
    </source>
</evidence>
<evidence type="ECO:0000256" key="1">
    <source>
        <dbReference type="SAM" id="MobiDB-lite"/>
    </source>
</evidence>
<feature type="compositionally biased region" description="Polar residues" evidence="1">
    <location>
        <begin position="137"/>
        <end position="163"/>
    </location>
</feature>
<reference evidence="2 3" key="1">
    <citation type="journal article" date="2019" name="Sci. Rep.">
        <title>Orb-weaving spider Araneus ventricosus genome elucidates the spidroin gene catalogue.</title>
        <authorList>
            <person name="Kono N."/>
            <person name="Nakamura H."/>
            <person name="Ohtoshi R."/>
            <person name="Moran D.A.P."/>
            <person name="Shinohara A."/>
            <person name="Yoshida Y."/>
            <person name="Fujiwara M."/>
            <person name="Mori M."/>
            <person name="Tomita M."/>
            <person name="Arakawa K."/>
        </authorList>
    </citation>
    <scope>NUCLEOTIDE SEQUENCE [LARGE SCALE GENOMIC DNA]</scope>
</reference>
<dbReference type="AlphaFoldDB" id="A0A4Y2RKQ6"/>